<dbReference type="Pfam" id="PF20183">
    <property type="entry name" value="DUF6546"/>
    <property type="match status" value="1"/>
</dbReference>
<sequence>MFWGNLPTEVRLAVLECLVGGRMAKYASVCSEWQKFFEPVTMRSLNIKDTDKKEFRKVFDVTDRRRYLRQLTLVMQFKSTYPRQNSQKPSREWTAEKLYQFARYSTRVITGGRYFVPDLERIRMNSRFSNFLFFMFIVLSRWKQQEIWPRGIHLAIVDNSRSSWQALAEEFEPGETVIGDGTTISTEAQEWSKRVVLANHDWMLVLYKSTFRGMRNDPVPAITRLSAIARYQNFYPGSLGRIMSLLPSLWKFDWSMRVAEFPRNQVRFSQWMLDLMDSWSPQLKEIKVLRAPQARGSPTLSAQSFSFPGPFSLGLARIAQNLTRLSFQQPIDAFEFFQCQRYEYEYRNLQSLSVCSTHRILDEFPGSTDRPVLALCADMIPKIPNLQTFSLFSITEGASAVACFNPKNGGPLILVWDWPFLPDKATFGCILKIRNAFWAYPKLRGLVYPASTERIWHQIAFMNSISDE</sequence>
<comment type="caution">
    <text evidence="2">The sequence shown here is derived from an EMBL/GenBank/DDBJ whole genome shotgun (WGS) entry which is preliminary data.</text>
</comment>
<organism evidence="2 3">
    <name type="scientific">Fusarium torulosum</name>
    <dbReference type="NCBI Taxonomy" id="33205"/>
    <lineage>
        <taxon>Eukaryota</taxon>
        <taxon>Fungi</taxon>
        <taxon>Dikarya</taxon>
        <taxon>Ascomycota</taxon>
        <taxon>Pezizomycotina</taxon>
        <taxon>Sordariomycetes</taxon>
        <taxon>Hypocreomycetidae</taxon>
        <taxon>Hypocreales</taxon>
        <taxon>Nectriaceae</taxon>
        <taxon>Fusarium</taxon>
    </lineage>
</organism>
<evidence type="ECO:0000313" key="2">
    <source>
        <dbReference type="EMBL" id="SPJ73208.1"/>
    </source>
</evidence>
<keyword evidence="3" id="KW-1185">Reference proteome</keyword>
<dbReference type="EMBL" id="ONZP01000089">
    <property type="protein sequence ID" value="SPJ73208.1"/>
    <property type="molecule type" value="Genomic_DNA"/>
</dbReference>
<name>A0AAE8M3Q5_9HYPO</name>
<protein>
    <recommendedName>
        <fullName evidence="1">DUF6546 domain-containing protein</fullName>
    </recommendedName>
</protein>
<dbReference type="InterPro" id="IPR046676">
    <property type="entry name" value="DUF6546"/>
</dbReference>
<accession>A0AAE8M3Q5</accession>
<reference evidence="2" key="1">
    <citation type="submission" date="2018-03" db="EMBL/GenBank/DDBJ databases">
        <authorList>
            <person name="Guldener U."/>
        </authorList>
    </citation>
    <scope>NUCLEOTIDE SEQUENCE</scope>
</reference>
<gene>
    <name evidence="2" type="ORF">FTOL_02938</name>
</gene>
<proteinExistence type="predicted"/>
<dbReference type="Proteomes" id="UP001187734">
    <property type="component" value="Unassembled WGS sequence"/>
</dbReference>
<evidence type="ECO:0000259" key="1">
    <source>
        <dbReference type="Pfam" id="PF20183"/>
    </source>
</evidence>
<feature type="domain" description="DUF6546" evidence="1">
    <location>
        <begin position="314"/>
        <end position="401"/>
    </location>
</feature>
<dbReference type="AlphaFoldDB" id="A0AAE8M3Q5"/>
<evidence type="ECO:0000313" key="3">
    <source>
        <dbReference type="Proteomes" id="UP001187734"/>
    </source>
</evidence>